<organism evidence="2 3">
    <name type="scientific">Coptis chinensis</name>
    <dbReference type="NCBI Taxonomy" id="261450"/>
    <lineage>
        <taxon>Eukaryota</taxon>
        <taxon>Viridiplantae</taxon>
        <taxon>Streptophyta</taxon>
        <taxon>Embryophyta</taxon>
        <taxon>Tracheophyta</taxon>
        <taxon>Spermatophyta</taxon>
        <taxon>Magnoliopsida</taxon>
        <taxon>Ranunculales</taxon>
        <taxon>Ranunculaceae</taxon>
        <taxon>Coptidoideae</taxon>
        <taxon>Coptis</taxon>
    </lineage>
</organism>
<feature type="compositionally biased region" description="Polar residues" evidence="1">
    <location>
        <begin position="57"/>
        <end position="93"/>
    </location>
</feature>
<dbReference type="EMBL" id="JADFTS010000004">
    <property type="protein sequence ID" value="KAF9608154.1"/>
    <property type="molecule type" value="Genomic_DNA"/>
</dbReference>
<accession>A0A835LYU1</accession>
<dbReference type="Proteomes" id="UP000631114">
    <property type="component" value="Unassembled WGS sequence"/>
</dbReference>
<comment type="caution">
    <text evidence="2">The sequence shown here is derived from an EMBL/GenBank/DDBJ whole genome shotgun (WGS) entry which is preliminary data.</text>
</comment>
<dbReference type="AlphaFoldDB" id="A0A835LYU1"/>
<feature type="region of interest" description="Disordered" evidence="1">
    <location>
        <begin position="32"/>
        <end position="95"/>
    </location>
</feature>
<protein>
    <submittedName>
        <fullName evidence="2">Uncharacterized protein</fullName>
    </submittedName>
</protein>
<keyword evidence="3" id="KW-1185">Reference proteome</keyword>
<sequence length="317" mass="35149">MVDRDAEENDKAEGLGMGNLVDVAYGIHEGLVGDLNGADKSEGGDLEPLYVLEPDLGQSQHTASQPSSSVPLPSHNSTSDLHTSQPSKASPTITKLPIEFNGDGIAVGPNHVKWNTQEEFEPNVPQATAHREVQKDFPQKFRSAKYAFRKEILRKCRSVEEAIAACPDGKDPNHWAAFVRNESIDEVRARNAKNAENAKKNIYRHNNGRDTYAHKVDKMDKEDPSRKHGRVDSWKKGHERRDGTILASAQTHLLKLELTCVLQASFSSNSELKGEMNEMKSSLSNVMGVLKAGQDLDLLDYLVEEESLLLVFLQPVE</sequence>
<evidence type="ECO:0000313" key="3">
    <source>
        <dbReference type="Proteomes" id="UP000631114"/>
    </source>
</evidence>
<dbReference type="OrthoDB" id="1433588at2759"/>
<dbReference type="Pfam" id="PF03004">
    <property type="entry name" value="Transposase_24"/>
    <property type="match status" value="1"/>
</dbReference>
<dbReference type="InterPro" id="IPR004252">
    <property type="entry name" value="Probable_transposase_24"/>
</dbReference>
<name>A0A835LYU1_9MAGN</name>
<gene>
    <name evidence="2" type="ORF">IFM89_007540</name>
</gene>
<proteinExistence type="predicted"/>
<evidence type="ECO:0000256" key="1">
    <source>
        <dbReference type="SAM" id="MobiDB-lite"/>
    </source>
</evidence>
<evidence type="ECO:0000313" key="2">
    <source>
        <dbReference type="EMBL" id="KAF9608154.1"/>
    </source>
</evidence>
<reference evidence="2 3" key="1">
    <citation type="submission" date="2020-10" db="EMBL/GenBank/DDBJ databases">
        <title>The Coptis chinensis genome and diversification of protoberbering-type alkaloids.</title>
        <authorList>
            <person name="Wang B."/>
            <person name="Shu S."/>
            <person name="Song C."/>
            <person name="Liu Y."/>
        </authorList>
    </citation>
    <scope>NUCLEOTIDE SEQUENCE [LARGE SCALE GENOMIC DNA]</scope>
    <source>
        <strain evidence="2">HL-2020</strain>
        <tissue evidence="2">Leaf</tissue>
    </source>
</reference>